<dbReference type="Proteomes" id="UP000469559">
    <property type="component" value="Unassembled WGS sequence"/>
</dbReference>
<reference evidence="1 2" key="1">
    <citation type="submission" date="2018-05" db="EMBL/GenBank/DDBJ databases">
        <title>Whole genome sequencing for identification of molecular markers to develop diagnostic detection tools for the regulated plant pathogen Lachnellula willkommii.</title>
        <authorList>
            <person name="Giroux E."/>
            <person name="Bilodeau G."/>
        </authorList>
    </citation>
    <scope>NUCLEOTIDE SEQUENCE [LARGE SCALE GENOMIC DNA]</scope>
    <source>
        <strain evidence="1 2">CBS 203.66</strain>
    </source>
</reference>
<protein>
    <submittedName>
        <fullName evidence="1">Short chain dehydrogenase sol3</fullName>
    </submittedName>
</protein>
<sequence>MDRYPTSKLLELIIVKQMATLLPLNSNNVIINCVSPGMCQSELEREFSDVVVHFVQSTLGRTTEVGSRAMVHGASSRGESHGQYLPDCKIERPTGLCQGEKAAEIQSNVWEELKGKSEAIQPGVTTLS</sequence>
<name>A0A8T9B1U9_9HELO</name>
<evidence type="ECO:0000313" key="2">
    <source>
        <dbReference type="Proteomes" id="UP000469559"/>
    </source>
</evidence>
<keyword evidence="2" id="KW-1185">Reference proteome</keyword>
<organism evidence="1 2">
    <name type="scientific">Lachnellula arida</name>
    <dbReference type="NCBI Taxonomy" id="1316785"/>
    <lineage>
        <taxon>Eukaryota</taxon>
        <taxon>Fungi</taxon>
        <taxon>Dikarya</taxon>
        <taxon>Ascomycota</taxon>
        <taxon>Pezizomycotina</taxon>
        <taxon>Leotiomycetes</taxon>
        <taxon>Helotiales</taxon>
        <taxon>Lachnaceae</taxon>
        <taxon>Lachnellula</taxon>
    </lineage>
</organism>
<comment type="caution">
    <text evidence="1">The sequence shown here is derived from an EMBL/GenBank/DDBJ whole genome shotgun (WGS) entry which is preliminary data.</text>
</comment>
<dbReference type="Gene3D" id="3.40.50.720">
    <property type="entry name" value="NAD(P)-binding Rossmann-like Domain"/>
    <property type="match status" value="1"/>
</dbReference>
<dbReference type="EMBL" id="QGMF01001009">
    <property type="protein sequence ID" value="TVY13336.1"/>
    <property type="molecule type" value="Genomic_DNA"/>
</dbReference>
<proteinExistence type="predicted"/>
<dbReference type="OrthoDB" id="542013at2759"/>
<accession>A0A8T9B1U9</accession>
<evidence type="ECO:0000313" key="1">
    <source>
        <dbReference type="EMBL" id="TVY13336.1"/>
    </source>
</evidence>
<gene>
    <name evidence="1" type="primary">sol3_5</name>
    <name evidence="1" type="ORF">LARI1_G008538</name>
</gene>
<dbReference type="AlphaFoldDB" id="A0A8T9B1U9"/>